<keyword evidence="2" id="KW-1185">Reference proteome</keyword>
<dbReference type="AlphaFoldDB" id="A0A2P5CN91"/>
<gene>
    <name evidence="1" type="ORF">TorRG33x02_279030</name>
</gene>
<dbReference type="EMBL" id="JXTC01000346">
    <property type="protein sequence ID" value="PON62529.1"/>
    <property type="molecule type" value="Genomic_DNA"/>
</dbReference>
<dbReference type="OrthoDB" id="1924068at2759"/>
<protein>
    <recommendedName>
        <fullName evidence="3">DUF4283 domain-containing protein</fullName>
    </recommendedName>
</protein>
<evidence type="ECO:0000313" key="2">
    <source>
        <dbReference type="Proteomes" id="UP000237000"/>
    </source>
</evidence>
<evidence type="ECO:0000313" key="1">
    <source>
        <dbReference type="EMBL" id="PON62529.1"/>
    </source>
</evidence>
<accession>A0A2P5CN91</accession>
<name>A0A2P5CN91_TREOI</name>
<proteinExistence type="predicted"/>
<comment type="caution">
    <text evidence="1">The sequence shown here is derived from an EMBL/GenBank/DDBJ whole genome shotgun (WGS) entry which is preliminary data.</text>
</comment>
<dbReference type="Proteomes" id="UP000237000">
    <property type="component" value="Unassembled WGS sequence"/>
</dbReference>
<organism evidence="1 2">
    <name type="scientific">Trema orientale</name>
    <name type="common">Charcoal tree</name>
    <name type="synonym">Celtis orientalis</name>
    <dbReference type="NCBI Taxonomy" id="63057"/>
    <lineage>
        <taxon>Eukaryota</taxon>
        <taxon>Viridiplantae</taxon>
        <taxon>Streptophyta</taxon>
        <taxon>Embryophyta</taxon>
        <taxon>Tracheophyta</taxon>
        <taxon>Spermatophyta</taxon>
        <taxon>Magnoliopsida</taxon>
        <taxon>eudicotyledons</taxon>
        <taxon>Gunneridae</taxon>
        <taxon>Pentapetalae</taxon>
        <taxon>rosids</taxon>
        <taxon>fabids</taxon>
        <taxon>Rosales</taxon>
        <taxon>Cannabaceae</taxon>
        <taxon>Trema</taxon>
    </lineage>
</organism>
<sequence length="346" mass="37144">MSPKLDRYMTSYLLSGYAFNDFELKSNVNHGLFDDSDVDSLNPSIELVAAVDGLQQSNDLQGAHGLVEEPTRVANPFPRSAVGDIGMGGAAARFDTAGHSPRAAHRDDLFLEGRGAHGVERQGAHGLVNVRVSSNQLTGAHVPTRVPSPLTRSASARIGGLPRVIAPIASKSGYTIIDSLAKVASCDDVLAKTISKPASIMGHGVGPSFAQVLGNSTMHGPTAISAAMHVTNIAPESSKPLLKGNYVCVKVNETALQNRLEMCQFSLIGRIFLSKGDSPWKLVDLKFKLQIVWSLYSSWRFHILLSSEADKAKVWGLGSLNLKPGVLRLQPWFPNFNPHTQSSTNA</sequence>
<dbReference type="InParanoid" id="A0A2P5CN91"/>
<evidence type="ECO:0008006" key="3">
    <source>
        <dbReference type="Google" id="ProtNLM"/>
    </source>
</evidence>
<reference evidence="2" key="1">
    <citation type="submission" date="2016-06" db="EMBL/GenBank/DDBJ databases">
        <title>Parallel loss of symbiosis genes in relatives of nitrogen-fixing non-legume Parasponia.</title>
        <authorList>
            <person name="Van Velzen R."/>
            <person name="Holmer R."/>
            <person name="Bu F."/>
            <person name="Rutten L."/>
            <person name="Van Zeijl A."/>
            <person name="Liu W."/>
            <person name="Santuari L."/>
            <person name="Cao Q."/>
            <person name="Sharma T."/>
            <person name="Shen D."/>
            <person name="Roswanjaya Y."/>
            <person name="Wardhani T."/>
            <person name="Kalhor M.S."/>
            <person name="Jansen J."/>
            <person name="Van den Hoogen J."/>
            <person name="Gungor B."/>
            <person name="Hartog M."/>
            <person name="Hontelez J."/>
            <person name="Verver J."/>
            <person name="Yang W.-C."/>
            <person name="Schijlen E."/>
            <person name="Repin R."/>
            <person name="Schilthuizen M."/>
            <person name="Schranz E."/>
            <person name="Heidstra R."/>
            <person name="Miyata K."/>
            <person name="Fedorova E."/>
            <person name="Kohlen W."/>
            <person name="Bisseling T."/>
            <person name="Smit S."/>
            <person name="Geurts R."/>
        </authorList>
    </citation>
    <scope>NUCLEOTIDE SEQUENCE [LARGE SCALE GENOMIC DNA]</scope>
    <source>
        <strain evidence="2">cv. RG33-2</strain>
    </source>
</reference>